<sequence>MTGPGIMEDRSRPGGYDVNIALVGCGRAAQQHVEAVALAGSGRIMAVVDEDAGRADEFARLTGAAPRPLDDVLGDSRIDAVAICTPPNTHASIAIAALHAGKAVIVEKPVTRTGDELDAILAAADASGVPALAMLQHRGRLPDAALRTPWTGDASAVIEVFRPRPRGHYFADPWRHDPDRSGGGHVAHLAVHLLDVSCQLLGMPTSVSGLTDCRDVSGIDTRAALAVQFSDGALMSVLASAHPSPRGERLHMVDGERELLIADAGAEYRVGDAVEQLQQVPTPRLRALVYQELYAAVRGEAPPERYALRRARGVTAVLEEVRRLAAAVEETVA</sequence>
<dbReference type="InterPro" id="IPR000683">
    <property type="entry name" value="Gfo/Idh/MocA-like_OxRdtase_N"/>
</dbReference>
<name>A0A117S1P3_9ACTN</name>
<dbReference type="EMBL" id="LMXB01000031">
    <property type="protein sequence ID" value="KUO20706.1"/>
    <property type="molecule type" value="Genomic_DNA"/>
</dbReference>
<dbReference type="PANTHER" id="PTHR43818:SF11">
    <property type="entry name" value="BCDNA.GH03377"/>
    <property type="match status" value="1"/>
</dbReference>
<feature type="domain" description="GFO/IDH/MocA-like oxidoreductase" evidence="3">
    <location>
        <begin position="161"/>
        <end position="246"/>
    </location>
</feature>
<evidence type="ECO:0000256" key="1">
    <source>
        <dbReference type="ARBA" id="ARBA00023002"/>
    </source>
</evidence>
<dbReference type="SUPFAM" id="SSF55347">
    <property type="entry name" value="Glyceraldehyde-3-phosphate dehydrogenase-like, C-terminal domain"/>
    <property type="match status" value="1"/>
</dbReference>
<protein>
    <recommendedName>
        <fullName evidence="6">Oxidoreductase</fullName>
    </recommendedName>
</protein>
<dbReference type="Gene3D" id="3.40.50.720">
    <property type="entry name" value="NAD(P)-binding Rossmann-like Domain"/>
    <property type="match status" value="1"/>
</dbReference>
<dbReference type="InterPro" id="IPR050463">
    <property type="entry name" value="Gfo/Idh/MocA_oxidrdct_glycsds"/>
</dbReference>
<keyword evidence="1" id="KW-0560">Oxidoreductase</keyword>
<organism evidence="4 5">
    <name type="scientific">Streptomyces dysideae</name>
    <dbReference type="NCBI Taxonomy" id="909626"/>
    <lineage>
        <taxon>Bacteria</taxon>
        <taxon>Bacillati</taxon>
        <taxon>Actinomycetota</taxon>
        <taxon>Actinomycetes</taxon>
        <taxon>Kitasatosporales</taxon>
        <taxon>Streptomycetaceae</taxon>
        <taxon>Streptomyces</taxon>
    </lineage>
</organism>
<dbReference type="InterPro" id="IPR055170">
    <property type="entry name" value="GFO_IDH_MocA-like_dom"/>
</dbReference>
<dbReference type="Gene3D" id="3.30.360.10">
    <property type="entry name" value="Dihydrodipicolinate Reductase, domain 2"/>
    <property type="match status" value="1"/>
</dbReference>
<evidence type="ECO:0000259" key="2">
    <source>
        <dbReference type="Pfam" id="PF01408"/>
    </source>
</evidence>
<evidence type="ECO:0000313" key="4">
    <source>
        <dbReference type="EMBL" id="KUO20706.1"/>
    </source>
</evidence>
<dbReference type="RefSeq" id="WP_067019694.1">
    <property type="nucleotide sequence ID" value="NZ_KQ949080.1"/>
</dbReference>
<dbReference type="GO" id="GO:0000166">
    <property type="term" value="F:nucleotide binding"/>
    <property type="evidence" value="ECO:0007669"/>
    <property type="project" value="InterPro"/>
</dbReference>
<dbReference type="InterPro" id="IPR036291">
    <property type="entry name" value="NAD(P)-bd_dom_sf"/>
</dbReference>
<evidence type="ECO:0000313" key="5">
    <source>
        <dbReference type="Proteomes" id="UP000053260"/>
    </source>
</evidence>
<dbReference type="STRING" id="909626.AQJ91_12320"/>
<dbReference type="OrthoDB" id="9815825at2"/>
<accession>A0A117S1P3</accession>
<comment type="caution">
    <text evidence="4">The sequence shown here is derived from an EMBL/GenBank/DDBJ whole genome shotgun (WGS) entry which is preliminary data.</text>
</comment>
<gene>
    <name evidence="4" type="ORF">AQJ91_12320</name>
</gene>
<dbReference type="Pfam" id="PF01408">
    <property type="entry name" value="GFO_IDH_MocA"/>
    <property type="match status" value="1"/>
</dbReference>
<evidence type="ECO:0000259" key="3">
    <source>
        <dbReference type="Pfam" id="PF22725"/>
    </source>
</evidence>
<feature type="domain" description="Gfo/Idh/MocA-like oxidoreductase N-terminal" evidence="2">
    <location>
        <begin position="18"/>
        <end position="129"/>
    </location>
</feature>
<dbReference type="Pfam" id="PF22725">
    <property type="entry name" value="GFO_IDH_MocA_C3"/>
    <property type="match status" value="1"/>
</dbReference>
<dbReference type="GO" id="GO:0016491">
    <property type="term" value="F:oxidoreductase activity"/>
    <property type="evidence" value="ECO:0007669"/>
    <property type="project" value="UniProtKB-KW"/>
</dbReference>
<keyword evidence="5" id="KW-1185">Reference proteome</keyword>
<dbReference type="SUPFAM" id="SSF51735">
    <property type="entry name" value="NAD(P)-binding Rossmann-fold domains"/>
    <property type="match status" value="1"/>
</dbReference>
<dbReference type="Proteomes" id="UP000053260">
    <property type="component" value="Unassembled WGS sequence"/>
</dbReference>
<evidence type="ECO:0008006" key="6">
    <source>
        <dbReference type="Google" id="ProtNLM"/>
    </source>
</evidence>
<reference evidence="4 5" key="1">
    <citation type="submission" date="2015-10" db="EMBL/GenBank/DDBJ databases">
        <title>Draft genome sequence of Streptomyces sp. RV15, isolated from a marine sponge.</title>
        <authorList>
            <person name="Ruckert C."/>
            <person name="Abdelmohsen U.R."/>
            <person name="Winkler A."/>
            <person name="Hentschel U."/>
            <person name="Kalinowski J."/>
            <person name="Kampfer P."/>
            <person name="Glaeser S."/>
        </authorList>
    </citation>
    <scope>NUCLEOTIDE SEQUENCE [LARGE SCALE GENOMIC DNA]</scope>
    <source>
        <strain evidence="4 5">RV15</strain>
    </source>
</reference>
<dbReference type="PANTHER" id="PTHR43818">
    <property type="entry name" value="BCDNA.GH03377"/>
    <property type="match status" value="1"/>
</dbReference>
<dbReference type="AlphaFoldDB" id="A0A117S1P3"/>
<proteinExistence type="predicted"/>